<sequence length="82" mass="9207">MKMTLSIITLSLLPLLTACQSNQLSKTEDNGYRCEQVRSLGTSIPKKRCTTKEQRREERKHAQDQVRESQRNVLTSAIGSGG</sequence>
<gene>
    <name evidence="2" type="ORF">N479_06185</name>
</gene>
<evidence type="ECO:0000256" key="1">
    <source>
        <dbReference type="SAM" id="MobiDB-lite"/>
    </source>
</evidence>
<evidence type="ECO:0000313" key="3">
    <source>
        <dbReference type="Proteomes" id="UP000033434"/>
    </source>
</evidence>
<proteinExistence type="predicted"/>
<dbReference type="AlphaFoldDB" id="A0A0F6AFT0"/>
<evidence type="ECO:0008006" key="4">
    <source>
        <dbReference type="Google" id="ProtNLM"/>
    </source>
</evidence>
<evidence type="ECO:0000313" key="2">
    <source>
        <dbReference type="EMBL" id="KKE85018.1"/>
    </source>
</evidence>
<protein>
    <recommendedName>
        <fullName evidence="4">Lipoprotein</fullName>
    </recommendedName>
</protein>
<organism evidence="2 3">
    <name type="scientific">Pseudoalteromonas luteoviolacea S4054</name>
    <dbReference type="NCBI Taxonomy" id="1129367"/>
    <lineage>
        <taxon>Bacteria</taxon>
        <taxon>Pseudomonadati</taxon>
        <taxon>Pseudomonadota</taxon>
        <taxon>Gammaproteobacteria</taxon>
        <taxon>Alteromonadales</taxon>
        <taxon>Pseudoalteromonadaceae</taxon>
        <taxon>Pseudoalteromonas</taxon>
    </lineage>
</organism>
<accession>A0A0F6AFT0</accession>
<feature type="compositionally biased region" description="Basic and acidic residues" evidence="1">
    <location>
        <begin position="50"/>
        <end position="70"/>
    </location>
</feature>
<dbReference type="EMBL" id="AUXW01000079">
    <property type="protein sequence ID" value="KKE85018.1"/>
    <property type="molecule type" value="Genomic_DNA"/>
</dbReference>
<dbReference type="PROSITE" id="PS51257">
    <property type="entry name" value="PROKAR_LIPOPROTEIN"/>
    <property type="match status" value="1"/>
</dbReference>
<name>A0A0F6AFT0_9GAMM</name>
<feature type="region of interest" description="Disordered" evidence="1">
    <location>
        <begin position="45"/>
        <end position="82"/>
    </location>
</feature>
<reference evidence="2 3" key="1">
    <citation type="journal article" date="2015" name="BMC Genomics">
        <title>Genome mining reveals unlocked bioactive potential of marine Gram-negative bacteria.</title>
        <authorList>
            <person name="Machado H."/>
            <person name="Sonnenschein E.C."/>
            <person name="Melchiorsen J."/>
            <person name="Gram L."/>
        </authorList>
    </citation>
    <scope>NUCLEOTIDE SEQUENCE [LARGE SCALE GENOMIC DNA]</scope>
    <source>
        <strain evidence="2 3">S4054</strain>
    </source>
</reference>
<dbReference type="Proteomes" id="UP000033434">
    <property type="component" value="Unassembled WGS sequence"/>
</dbReference>
<dbReference type="PATRIC" id="fig|1129367.4.peg.870"/>
<feature type="compositionally biased region" description="Polar residues" evidence="1">
    <location>
        <begin position="71"/>
        <end position="82"/>
    </location>
</feature>
<comment type="caution">
    <text evidence="2">The sequence shown here is derived from an EMBL/GenBank/DDBJ whole genome shotgun (WGS) entry which is preliminary data.</text>
</comment>